<protein>
    <submittedName>
        <fullName evidence="2">Pilus motility taxis protein HmpF</fullName>
    </submittedName>
</protein>
<evidence type="ECO:0000313" key="2">
    <source>
        <dbReference type="EMBL" id="WGV26869.1"/>
    </source>
</evidence>
<reference evidence="2 3" key="1">
    <citation type="journal article" date="2023" name="Limnol Oceanogr Lett">
        <title>Environmental adaptations by the intertidal Antarctic cyanobacterium Halotia branconii CENA392 as revealed using long-read genome sequencing.</title>
        <authorList>
            <person name="Dextro R.B."/>
            <person name="Delbaje E."/>
            <person name="Freitas P.N.N."/>
            <person name="Geraldes V."/>
            <person name="Pinto E."/>
            <person name="Long P.F."/>
            <person name="Fiore M.F."/>
        </authorList>
    </citation>
    <scope>NUCLEOTIDE SEQUENCE [LARGE SCALE GENOMIC DNA]</scope>
    <source>
        <strain evidence="2 3">CENA392</strain>
    </source>
</reference>
<name>A0AAJ6NUB3_9CYAN</name>
<dbReference type="Proteomes" id="UP001223520">
    <property type="component" value="Chromosome"/>
</dbReference>
<evidence type="ECO:0000313" key="3">
    <source>
        <dbReference type="Proteomes" id="UP001223520"/>
    </source>
</evidence>
<evidence type="ECO:0000256" key="1">
    <source>
        <dbReference type="SAM" id="Coils"/>
    </source>
</evidence>
<sequence>MLYLAELQKQKGGLLGGSSKTELKLLACQRTDQNWSTVSEEVIAAEEASKLNDGALVLVELNPNRQVQRIQEAGRPLVNILQNFSRQLEKFKLKEDEIDQWKESLTFQAQEMNRREMDMEVRLEQLQQMESDFQQLESQKQEVETSREQIEQLQAEIERNRQELEGAWEHLRGEQRRLEEHQADSQQGTVLDEEQSRVMSELLERLSNRVAPTEAVREHLRLAFELVETQQATLNPHWQQLEQQRTLANQQQEEIDRLLQTLSDRQNAWQQAHNSLEQQTVQLKVNTATLASKQEYAQIVKIHWQYQEDLYQQIRSFAASSGNVVLSQKIDVEALQRMPIEELQKTIQDLTNKLEIDSSFVHDQEQELKYKQETIEELQNKIRQAPDQDQINLEMELTDEKDLYQMLNETLVGQRRNLLQRQKFVKQHQNVLLKRQGQTVSDTEEENNNIDFRPILLQVDTQRQQQSQELQKLEHEIEQMRSAIELDQGMIDNQIHEQEEKQQEIKMMEENLLSLRTATAECWGRVNLYQEALQPIQDSLDGLRQKLQNIGESLAQVQETGDYQLQTISEMRQTLQNLMSQPELLAS</sequence>
<feature type="coiled-coil region" evidence="1">
    <location>
        <begin position="109"/>
        <end position="167"/>
    </location>
</feature>
<dbReference type="NCBIfam" id="NF038350">
    <property type="entry name" value="taxis_HmpF"/>
    <property type="match status" value="1"/>
</dbReference>
<accession>A0AAJ6NUB3</accession>
<keyword evidence="1" id="KW-0175">Coiled coil</keyword>
<dbReference type="AlphaFoldDB" id="A0AAJ6NUB3"/>
<proteinExistence type="predicted"/>
<feature type="coiled-coil region" evidence="1">
    <location>
        <begin position="241"/>
        <end position="279"/>
    </location>
</feature>
<dbReference type="InterPro" id="IPR047813">
    <property type="entry name" value="HmpF"/>
</dbReference>
<feature type="coiled-coil region" evidence="1">
    <location>
        <begin position="456"/>
        <end position="560"/>
    </location>
</feature>
<dbReference type="RefSeq" id="WP_281484113.1">
    <property type="nucleotide sequence ID" value="NZ_CP124543.1"/>
</dbReference>
<gene>
    <name evidence="2" type="primary">hmpF</name>
    <name evidence="2" type="ORF">QI031_05045</name>
</gene>
<organism evidence="2 3">
    <name type="scientific">Halotia branconii CENA392</name>
    <dbReference type="NCBI Taxonomy" id="1539056"/>
    <lineage>
        <taxon>Bacteria</taxon>
        <taxon>Bacillati</taxon>
        <taxon>Cyanobacteriota</taxon>
        <taxon>Cyanophyceae</taxon>
        <taxon>Nostocales</taxon>
        <taxon>Nodulariaceae</taxon>
        <taxon>Halotia</taxon>
    </lineage>
</organism>
<dbReference type="EMBL" id="CP124543">
    <property type="protein sequence ID" value="WGV26869.1"/>
    <property type="molecule type" value="Genomic_DNA"/>
</dbReference>
<dbReference type="KEGG" id="hbq:QI031_05045"/>
<keyword evidence="3" id="KW-1185">Reference proteome</keyword>